<dbReference type="AlphaFoldDB" id="X1H0G7"/>
<accession>X1H0G7</accession>
<proteinExistence type="predicted"/>
<reference evidence="1" key="1">
    <citation type="journal article" date="2014" name="Front. Microbiol.">
        <title>High frequency of phylogenetically diverse reductive dehalogenase-homologous genes in deep subseafloor sedimentary metagenomes.</title>
        <authorList>
            <person name="Kawai M."/>
            <person name="Futagami T."/>
            <person name="Toyoda A."/>
            <person name="Takaki Y."/>
            <person name="Nishi S."/>
            <person name="Hori S."/>
            <person name="Arai W."/>
            <person name="Tsubouchi T."/>
            <person name="Morono Y."/>
            <person name="Uchiyama I."/>
            <person name="Ito T."/>
            <person name="Fujiyama A."/>
            <person name="Inagaki F."/>
            <person name="Takami H."/>
        </authorList>
    </citation>
    <scope>NUCLEOTIDE SEQUENCE</scope>
    <source>
        <strain evidence="1">Expedition CK06-06</strain>
    </source>
</reference>
<comment type="caution">
    <text evidence="1">The sequence shown here is derived from an EMBL/GenBank/DDBJ whole genome shotgun (WGS) entry which is preliminary data.</text>
</comment>
<organism evidence="1">
    <name type="scientific">marine sediment metagenome</name>
    <dbReference type="NCBI Taxonomy" id="412755"/>
    <lineage>
        <taxon>unclassified sequences</taxon>
        <taxon>metagenomes</taxon>
        <taxon>ecological metagenomes</taxon>
    </lineage>
</organism>
<protein>
    <submittedName>
        <fullName evidence="1">Uncharacterized protein</fullName>
    </submittedName>
</protein>
<name>X1H0G7_9ZZZZ</name>
<dbReference type="EMBL" id="BARU01024552">
    <property type="protein sequence ID" value="GAH50585.1"/>
    <property type="molecule type" value="Genomic_DNA"/>
</dbReference>
<evidence type="ECO:0000313" key="1">
    <source>
        <dbReference type="EMBL" id="GAH50585.1"/>
    </source>
</evidence>
<gene>
    <name evidence="1" type="ORF">S03H2_39675</name>
</gene>
<sequence>MNKCKECPFQYIDYRKNWKCRLNNKIVNAYGCEEDLSKFDMLREKQDYKDEVKLVDGKVE</sequence>